<dbReference type="InterPro" id="IPR011059">
    <property type="entry name" value="Metal-dep_hydrolase_composite"/>
</dbReference>
<dbReference type="Gene3D" id="3.20.20.140">
    <property type="entry name" value="Metal-dependent hydrolases"/>
    <property type="match status" value="1"/>
</dbReference>
<dbReference type="InterPro" id="IPR050378">
    <property type="entry name" value="Metallo-dep_Hydrolases_sf"/>
</dbReference>
<dbReference type="PROSITE" id="PS51257">
    <property type="entry name" value="PROKAR_LIPOPROTEIN"/>
    <property type="match status" value="1"/>
</dbReference>
<dbReference type="NCBIfam" id="NF006560">
    <property type="entry name" value="PRK09061.1"/>
    <property type="match status" value="1"/>
</dbReference>
<dbReference type="Proteomes" id="UP000297647">
    <property type="component" value="Unassembled WGS sequence"/>
</dbReference>
<proteinExistence type="predicted"/>
<dbReference type="InterPro" id="IPR032466">
    <property type="entry name" value="Metal_Hydrolase"/>
</dbReference>
<keyword evidence="2" id="KW-1185">Reference proteome</keyword>
<dbReference type="RefSeq" id="WP_135072290.1">
    <property type="nucleotide sequence ID" value="NZ_SPSB01000002.1"/>
</dbReference>
<dbReference type="Gene3D" id="3.30.1490.130">
    <property type="entry name" value="D-aminoacylase. Domain 3"/>
    <property type="match status" value="1"/>
</dbReference>
<dbReference type="SUPFAM" id="SSF51556">
    <property type="entry name" value="Metallo-dependent hydrolases"/>
    <property type="match status" value="1"/>
</dbReference>
<dbReference type="GO" id="GO:0016811">
    <property type="term" value="F:hydrolase activity, acting on carbon-nitrogen (but not peptide) bonds, in linear amides"/>
    <property type="evidence" value="ECO:0007669"/>
    <property type="project" value="InterPro"/>
</dbReference>
<dbReference type="Gene3D" id="2.30.40.10">
    <property type="entry name" value="Urease, subunit C, domain 1"/>
    <property type="match status" value="1"/>
</dbReference>
<dbReference type="PANTHER" id="PTHR11647">
    <property type="entry name" value="HYDRANTOINASE/DIHYDROPYRIMIDINASE FAMILY MEMBER"/>
    <property type="match status" value="1"/>
</dbReference>
<dbReference type="AlphaFoldDB" id="A0A4Y9QUQ1"/>
<name>A0A4Y9QUQ1_9BACT</name>
<organism evidence="1 2">
    <name type="scientific">Algoriphagus kandeliae</name>
    <dbReference type="NCBI Taxonomy" id="2562278"/>
    <lineage>
        <taxon>Bacteria</taxon>
        <taxon>Pseudomonadati</taxon>
        <taxon>Bacteroidota</taxon>
        <taxon>Cytophagia</taxon>
        <taxon>Cytophagales</taxon>
        <taxon>Cyclobacteriaceae</taxon>
        <taxon>Algoriphagus</taxon>
    </lineage>
</organism>
<dbReference type="PANTHER" id="PTHR11647:SF1">
    <property type="entry name" value="COLLAPSIN RESPONSE MEDIATOR PROTEIN"/>
    <property type="match status" value="1"/>
</dbReference>
<dbReference type="EMBL" id="SPSB01000002">
    <property type="protein sequence ID" value="TFV95820.1"/>
    <property type="molecule type" value="Genomic_DNA"/>
</dbReference>
<dbReference type="InterPro" id="IPR023100">
    <property type="entry name" value="D-aminoacylase_insert_dom_sf"/>
</dbReference>
<gene>
    <name evidence="1" type="ORF">E4S40_06245</name>
</gene>
<accession>A0A4Y9QUQ1</accession>
<comment type="caution">
    <text evidence="1">The sequence shown here is derived from an EMBL/GenBank/DDBJ whole genome shotgun (WGS) entry which is preliminary data.</text>
</comment>
<dbReference type="OrthoDB" id="9775607at2"/>
<keyword evidence="1" id="KW-0378">Hydrolase</keyword>
<reference evidence="1 2" key="1">
    <citation type="submission" date="2019-03" db="EMBL/GenBank/DDBJ databases">
        <title>Algoriphagus sp. nov, a new strain isolated from root system soil of mangrove plant Kandelia.</title>
        <authorList>
            <person name="Yin Q."/>
            <person name="Wang K."/>
            <person name="Song Z."/>
        </authorList>
    </citation>
    <scope>NUCLEOTIDE SEQUENCE [LARGE SCALE GENOMIC DNA]</scope>
    <source>
        <strain evidence="1 2">XY-J91</strain>
    </source>
</reference>
<sequence>MKKAIQYFIITVFVAITSSCGDETTVSKANRPSASTEFDIVILNGRVMDPETNFDGIRNVGILDGRIALITEEEISGKETIDATDQVVAPGFIDTHFHWQRLLGYKIGIRDGLTSNLDIELGCVGTKIDQWYADREGKSPANYGTGSSHELARAAVLDGTDPYGDIDAFRTRALAQGWALTKPTLEQGNQILQIMDKGLQQGALGISSTLGYMREGISSREVFEAQKVAARYGRAYQGHTRYTPDNDVGEANGAQELIANALALDAPVVISHFNNPGWRLVHELITRLREQGHNVWGEIYPYAAGSTTLNAVFLQPENWIDRLGHKYENTLQDVETGEFYTRETYAKAVKETPTKEILLWKMPPEDAVEWIKLKGTTMASDGMAPMNVLTSPWDTPWEEFGNMHPRGAGARAFTLRLAREHDVPLMQVLSILSYNAAKYLGDTGLKAMQERGRLQEGMVADIVVFDPMTVTDNATFLNGSIPSTGFKSVIVNGVQVVIDDKAIEVYPGQPIRYEPEDKPRFEQVSLEAWEAIYNTSIEIPGSECIPVPWEK</sequence>
<evidence type="ECO:0000313" key="2">
    <source>
        <dbReference type="Proteomes" id="UP000297647"/>
    </source>
</evidence>
<evidence type="ECO:0000313" key="1">
    <source>
        <dbReference type="EMBL" id="TFV95820.1"/>
    </source>
</evidence>
<dbReference type="SUPFAM" id="SSF51338">
    <property type="entry name" value="Composite domain of metallo-dependent hydrolases"/>
    <property type="match status" value="1"/>
</dbReference>
<protein>
    <submittedName>
        <fullName evidence="1">Hydrolase</fullName>
    </submittedName>
</protein>